<dbReference type="OrthoDB" id="17560at2759"/>
<dbReference type="SUPFAM" id="SSF53474">
    <property type="entry name" value="alpha/beta-Hydrolases"/>
    <property type="match status" value="1"/>
</dbReference>
<gene>
    <name evidence="2" type="ORF">DM01DRAFT_1293371</name>
</gene>
<dbReference type="PANTHER" id="PTHR47668:SF1">
    <property type="entry name" value="DIENELACTONE HYDROLASE DOMAIN-CONTAINING PROTEIN-RELATED"/>
    <property type="match status" value="1"/>
</dbReference>
<name>A0A1X2G7I9_9FUNG</name>
<reference evidence="2 3" key="1">
    <citation type="submission" date="2016-07" db="EMBL/GenBank/DDBJ databases">
        <title>Pervasive Adenine N6-methylation of Active Genes in Fungi.</title>
        <authorList>
            <consortium name="DOE Joint Genome Institute"/>
            <person name="Mondo S.J."/>
            <person name="Dannebaum R.O."/>
            <person name="Kuo R.C."/>
            <person name="Labutti K."/>
            <person name="Haridas S."/>
            <person name="Kuo A."/>
            <person name="Salamov A."/>
            <person name="Ahrendt S.R."/>
            <person name="Lipzen A."/>
            <person name="Sullivan W."/>
            <person name="Andreopoulos W.B."/>
            <person name="Clum A."/>
            <person name="Lindquist E."/>
            <person name="Daum C."/>
            <person name="Ramamoorthy G.K."/>
            <person name="Gryganskyi A."/>
            <person name="Culley D."/>
            <person name="Magnuson J.K."/>
            <person name="James T.Y."/>
            <person name="O'Malley M.A."/>
            <person name="Stajich J.E."/>
            <person name="Spatafora J.W."/>
            <person name="Visel A."/>
            <person name="Grigoriev I.V."/>
        </authorList>
    </citation>
    <scope>NUCLEOTIDE SEQUENCE [LARGE SCALE GENOMIC DNA]</scope>
    <source>
        <strain evidence="2 3">NRRL 3301</strain>
    </source>
</reference>
<dbReference type="AlphaFoldDB" id="A0A1X2G7I9"/>
<proteinExistence type="predicted"/>
<evidence type="ECO:0000313" key="2">
    <source>
        <dbReference type="EMBL" id="ORX47056.1"/>
    </source>
</evidence>
<dbReference type="PANTHER" id="PTHR47668">
    <property type="entry name" value="DIENELACTONE HYDROLASE FAMILY PROTEIN (AFU_ORTHOLOGUE AFUA_6G01940)"/>
    <property type="match status" value="1"/>
</dbReference>
<organism evidence="2 3">
    <name type="scientific">Hesseltinella vesiculosa</name>
    <dbReference type="NCBI Taxonomy" id="101127"/>
    <lineage>
        <taxon>Eukaryota</taxon>
        <taxon>Fungi</taxon>
        <taxon>Fungi incertae sedis</taxon>
        <taxon>Mucoromycota</taxon>
        <taxon>Mucoromycotina</taxon>
        <taxon>Mucoromycetes</taxon>
        <taxon>Mucorales</taxon>
        <taxon>Cunninghamellaceae</taxon>
        <taxon>Hesseltinella</taxon>
    </lineage>
</organism>
<dbReference type="GO" id="GO:0016787">
    <property type="term" value="F:hydrolase activity"/>
    <property type="evidence" value="ECO:0007669"/>
    <property type="project" value="UniProtKB-KW"/>
</dbReference>
<dbReference type="EMBL" id="MCGT01000035">
    <property type="protein sequence ID" value="ORX47056.1"/>
    <property type="molecule type" value="Genomic_DNA"/>
</dbReference>
<dbReference type="STRING" id="101127.A0A1X2G7I9"/>
<evidence type="ECO:0000259" key="1">
    <source>
        <dbReference type="Pfam" id="PF01738"/>
    </source>
</evidence>
<accession>A0A1X2G7I9</accession>
<dbReference type="Pfam" id="PF01738">
    <property type="entry name" value="DLH"/>
    <property type="match status" value="1"/>
</dbReference>
<sequence>MTPLPVKACCTVKPVESDYEPVGALVQIDDYSAYVVGPEEAKKAIIVLYDIFGFHANTKQFCDALARERDYKVVMPDFFMGDYFSQDHVPSGHGFLVNSINWVRLISYIIGHATFSKTEPCLDKTYAWLKNQGHDTVGLVGFCWGGKRSIEYAAKHDFVVGAALIHPSMMTLGDFKMAKSPLLLIPTKDEPDLVSNSERRRLCHADLSSIQTPHFELLKTKPFFDKCKHVRYQGKLLRLLSHPFHSFFLDINHGFASARGDWTDEHVRSRVNDAIQETVTFFDGLFDV</sequence>
<dbReference type="Proteomes" id="UP000242146">
    <property type="component" value="Unassembled WGS sequence"/>
</dbReference>
<keyword evidence="2" id="KW-0378">Hydrolase</keyword>
<dbReference type="InterPro" id="IPR002925">
    <property type="entry name" value="Dienelactn_hydro"/>
</dbReference>
<feature type="domain" description="Dienelactone hydrolase" evidence="1">
    <location>
        <begin position="33"/>
        <end position="182"/>
    </location>
</feature>
<dbReference type="Gene3D" id="3.40.50.1820">
    <property type="entry name" value="alpha/beta hydrolase"/>
    <property type="match status" value="1"/>
</dbReference>
<comment type="caution">
    <text evidence="2">The sequence shown here is derived from an EMBL/GenBank/DDBJ whole genome shotgun (WGS) entry which is preliminary data.</text>
</comment>
<keyword evidence="3" id="KW-1185">Reference proteome</keyword>
<protein>
    <submittedName>
        <fullName evidence="2">Alpha/beta-hydrolase</fullName>
    </submittedName>
</protein>
<evidence type="ECO:0000313" key="3">
    <source>
        <dbReference type="Proteomes" id="UP000242146"/>
    </source>
</evidence>
<dbReference type="InterPro" id="IPR029058">
    <property type="entry name" value="AB_hydrolase_fold"/>
</dbReference>